<sequence length="573" mass="54309">MAQFEICITEKGRELLAASVSGEPLTFSKMVLGDGGYGGDLSQVEGVISPKVQLEIGAVERYENQVSIQSVITPGLEISPFFWREVGVYAQDPATGGDVLTVYGNAGDKGDYLSGAGGVLDEKIINITILVEPDEVVTDFSGILFVTQQEFLAHTGDNTVHVTAAEKQAWNSRTVFSLTHAKAETVHALTGLAGVSGTVSCIFMATANFAAGDTFTVDGEPYVLQLCNGEAAEDNLFVSGAYVPIIVDMAGKKVNFKAGGEKKELTTDIITFTQNWTVPKGVKTVVVRIFGGGGGGGNNVNGGGGGAGGSMAYQEISVTPEQVIPVTIATASSGNGGPSSFGSYLSASGGGAASGVGGGTGGTGGGGGHGGVGGDASYGGGGGGGINGRGGNGGTYGGGGGGGGPYGSQEANGKAGGTGGTYGGDGGKGRTSGEPGTNTIGMGLEFEGAGAGGSSAANEGGAGGGGGGYGGNGGRGNRLGGGAGGGGGYGGNGGNGTNNDGGGGGGYGGNGGSGGGYGGGGGGGYGSAGNGGNGGASGGTGGSGGLAAGGGGADSSARRGAGGPGVCIITYMK</sequence>
<dbReference type="InterPro" id="IPR022225">
    <property type="entry name" value="Phage_tail_fibre_N"/>
</dbReference>
<name>A0A9D1FN32_9FIRM</name>
<evidence type="ECO:0000259" key="2">
    <source>
        <dbReference type="Pfam" id="PF12571"/>
    </source>
</evidence>
<dbReference type="Pfam" id="PF12571">
    <property type="entry name" value="Phage_tail_fib"/>
    <property type="match status" value="1"/>
</dbReference>
<feature type="region of interest" description="Disordered" evidence="1">
    <location>
        <begin position="407"/>
        <end position="457"/>
    </location>
</feature>
<dbReference type="EMBL" id="DVJP01000047">
    <property type="protein sequence ID" value="HIS76557.1"/>
    <property type="molecule type" value="Genomic_DNA"/>
</dbReference>
<dbReference type="Proteomes" id="UP000824002">
    <property type="component" value="Unassembled WGS sequence"/>
</dbReference>
<evidence type="ECO:0000313" key="4">
    <source>
        <dbReference type="Proteomes" id="UP000824002"/>
    </source>
</evidence>
<accession>A0A9D1FN32</accession>
<reference evidence="3" key="2">
    <citation type="journal article" date="2021" name="PeerJ">
        <title>Extensive microbial diversity within the chicken gut microbiome revealed by metagenomics and culture.</title>
        <authorList>
            <person name="Gilroy R."/>
            <person name="Ravi A."/>
            <person name="Getino M."/>
            <person name="Pursley I."/>
            <person name="Horton D.L."/>
            <person name="Alikhan N.F."/>
            <person name="Baker D."/>
            <person name="Gharbi K."/>
            <person name="Hall N."/>
            <person name="Watson M."/>
            <person name="Adriaenssens E.M."/>
            <person name="Foster-Nyarko E."/>
            <person name="Jarju S."/>
            <person name="Secka A."/>
            <person name="Antonio M."/>
            <person name="Oren A."/>
            <person name="Chaudhuri R.R."/>
            <person name="La Ragione R."/>
            <person name="Hildebrand F."/>
            <person name="Pallen M.J."/>
        </authorList>
    </citation>
    <scope>NUCLEOTIDE SEQUENCE</scope>
    <source>
        <strain evidence="3">CHK199-13235</strain>
    </source>
</reference>
<comment type="caution">
    <text evidence="3">The sequence shown here is derived from an EMBL/GenBank/DDBJ whole genome shotgun (WGS) entry which is preliminary data.</text>
</comment>
<reference evidence="3" key="1">
    <citation type="submission" date="2020-10" db="EMBL/GenBank/DDBJ databases">
        <authorList>
            <person name="Gilroy R."/>
        </authorList>
    </citation>
    <scope>NUCLEOTIDE SEQUENCE</scope>
    <source>
        <strain evidence="3">CHK199-13235</strain>
    </source>
</reference>
<evidence type="ECO:0000256" key="1">
    <source>
        <dbReference type="SAM" id="MobiDB-lite"/>
    </source>
</evidence>
<feature type="region of interest" description="Disordered" evidence="1">
    <location>
        <begin position="532"/>
        <end position="563"/>
    </location>
</feature>
<feature type="compositionally biased region" description="Gly residues" evidence="1">
    <location>
        <begin position="414"/>
        <end position="430"/>
    </location>
</feature>
<dbReference type="AlphaFoldDB" id="A0A9D1FN32"/>
<organism evidence="3 4">
    <name type="scientific">Candidatus Merdivicinus excrementipullorum</name>
    <dbReference type="NCBI Taxonomy" id="2840867"/>
    <lineage>
        <taxon>Bacteria</taxon>
        <taxon>Bacillati</taxon>
        <taxon>Bacillota</taxon>
        <taxon>Clostridia</taxon>
        <taxon>Eubacteriales</taxon>
        <taxon>Oscillospiraceae</taxon>
        <taxon>Oscillospiraceae incertae sedis</taxon>
        <taxon>Candidatus Merdivicinus</taxon>
    </lineage>
</organism>
<proteinExistence type="predicted"/>
<evidence type="ECO:0000313" key="3">
    <source>
        <dbReference type="EMBL" id="HIS76557.1"/>
    </source>
</evidence>
<gene>
    <name evidence="3" type="ORF">IAB51_07065</name>
</gene>
<protein>
    <recommendedName>
        <fullName evidence="2">Phage tail fibre protein N-terminal domain-containing protein</fullName>
    </recommendedName>
</protein>
<feature type="compositionally biased region" description="Gly residues" evidence="1">
    <location>
        <begin position="532"/>
        <end position="553"/>
    </location>
</feature>
<feature type="domain" description="Phage tail fibre protein N-terminal" evidence="2">
    <location>
        <begin position="1"/>
        <end position="92"/>
    </location>
</feature>